<reference evidence="1 2" key="1">
    <citation type="submission" date="2016-07" db="EMBL/GenBank/DDBJ databases">
        <title>Pervasive Adenine N6-methylation of Active Genes in Fungi.</title>
        <authorList>
            <consortium name="DOE Joint Genome Institute"/>
            <person name="Mondo S.J."/>
            <person name="Dannebaum R.O."/>
            <person name="Kuo R.C."/>
            <person name="Labutti K."/>
            <person name="Haridas S."/>
            <person name="Kuo A."/>
            <person name="Salamov A."/>
            <person name="Ahrendt S.R."/>
            <person name="Lipzen A."/>
            <person name="Sullivan W."/>
            <person name="Andreopoulos W.B."/>
            <person name="Clum A."/>
            <person name="Lindquist E."/>
            <person name="Daum C."/>
            <person name="Ramamoorthy G.K."/>
            <person name="Gryganskyi A."/>
            <person name="Culley D."/>
            <person name="Magnuson J.K."/>
            <person name="James T.Y."/>
            <person name="O'Malley M.A."/>
            <person name="Stajich J.E."/>
            <person name="Spatafora J.W."/>
            <person name="Visel A."/>
            <person name="Grigoriev I.V."/>
        </authorList>
    </citation>
    <scope>NUCLEOTIDE SEQUENCE [LARGE SCALE GENOMIC DNA]</scope>
    <source>
        <strain evidence="1 2">JEL800</strain>
    </source>
</reference>
<proteinExistence type="predicted"/>
<dbReference type="EMBL" id="MCGO01000092">
    <property type="protein sequence ID" value="ORY28718.1"/>
    <property type="molecule type" value="Genomic_DNA"/>
</dbReference>
<dbReference type="AlphaFoldDB" id="A0A1Y2B1K1"/>
<name>A0A1Y2B1K1_9FUNG</name>
<protein>
    <submittedName>
        <fullName evidence="1">Uncharacterized protein</fullName>
    </submittedName>
</protein>
<accession>A0A1Y2B1K1</accession>
<dbReference type="Proteomes" id="UP000193642">
    <property type="component" value="Unassembled WGS sequence"/>
</dbReference>
<dbReference type="PROSITE" id="PS51257">
    <property type="entry name" value="PROKAR_LIPOPROTEIN"/>
    <property type="match status" value="1"/>
</dbReference>
<evidence type="ECO:0000313" key="2">
    <source>
        <dbReference type="Proteomes" id="UP000193642"/>
    </source>
</evidence>
<evidence type="ECO:0000313" key="1">
    <source>
        <dbReference type="EMBL" id="ORY28718.1"/>
    </source>
</evidence>
<gene>
    <name evidence="1" type="ORF">BCR33DRAFT_590853</name>
</gene>
<sequence>MYRQQPLVVNGVATGCETNTGFNGCNKTHIFCSFSSLSLWIVSQILKILTNLNKRLQVNPLFPLRPSPSLPFFKLRALVVVD</sequence>
<organism evidence="1 2">
    <name type="scientific">Rhizoclosmatium globosum</name>
    <dbReference type="NCBI Taxonomy" id="329046"/>
    <lineage>
        <taxon>Eukaryota</taxon>
        <taxon>Fungi</taxon>
        <taxon>Fungi incertae sedis</taxon>
        <taxon>Chytridiomycota</taxon>
        <taxon>Chytridiomycota incertae sedis</taxon>
        <taxon>Chytridiomycetes</taxon>
        <taxon>Chytridiales</taxon>
        <taxon>Chytriomycetaceae</taxon>
        <taxon>Rhizoclosmatium</taxon>
    </lineage>
</organism>
<keyword evidence="2" id="KW-1185">Reference proteome</keyword>
<comment type="caution">
    <text evidence="1">The sequence shown here is derived from an EMBL/GenBank/DDBJ whole genome shotgun (WGS) entry which is preliminary data.</text>
</comment>